<dbReference type="SUPFAM" id="SSF52058">
    <property type="entry name" value="L domain-like"/>
    <property type="match status" value="1"/>
</dbReference>
<evidence type="ECO:0000256" key="2">
    <source>
        <dbReference type="ARBA" id="ARBA00022729"/>
    </source>
</evidence>
<proteinExistence type="predicted"/>
<evidence type="ECO:0000259" key="6">
    <source>
        <dbReference type="PROSITE" id="PS50835"/>
    </source>
</evidence>
<evidence type="ECO:0000313" key="7">
    <source>
        <dbReference type="Proteomes" id="UP000695022"/>
    </source>
</evidence>
<dbReference type="SMART" id="SM00082">
    <property type="entry name" value="LRRCT"/>
    <property type="match status" value="1"/>
</dbReference>
<dbReference type="InterPro" id="IPR003591">
    <property type="entry name" value="Leu-rich_rpt_typical-subtyp"/>
</dbReference>
<keyword evidence="2" id="KW-0732">Signal</keyword>
<evidence type="ECO:0000313" key="8">
    <source>
        <dbReference type="RefSeq" id="XP_014679576.1"/>
    </source>
</evidence>
<dbReference type="InterPro" id="IPR013783">
    <property type="entry name" value="Ig-like_fold"/>
</dbReference>
<evidence type="ECO:0000256" key="1">
    <source>
        <dbReference type="ARBA" id="ARBA00022614"/>
    </source>
</evidence>
<dbReference type="PANTHER" id="PTHR24369:SF210">
    <property type="entry name" value="CHAOPTIN-RELATED"/>
    <property type="match status" value="1"/>
</dbReference>
<dbReference type="RefSeq" id="XP_014679576.1">
    <property type="nucleotide sequence ID" value="XM_014824090.1"/>
</dbReference>
<dbReference type="Gene3D" id="3.80.10.10">
    <property type="entry name" value="Ribonuclease Inhibitor"/>
    <property type="match status" value="2"/>
</dbReference>
<protein>
    <submittedName>
        <fullName evidence="8">Immunoglobulin superfamily containing leucine-rich repeat protein-like</fullName>
    </submittedName>
</protein>
<dbReference type="Pfam" id="PF00047">
    <property type="entry name" value="ig"/>
    <property type="match status" value="1"/>
</dbReference>
<keyword evidence="4" id="KW-1015">Disulfide bond</keyword>
<sequence length="532" mass="56694">MSWPPLLLPHLITASSSSDTSSSSSDTSSSLRRCRLVLVLVLLLLQHTSVATCPRHCECIVRTNQLSVDCRAAGYTRVPPDLPADTLVLNMDDNSVATLRADSFRAAPNLQQVSLARCGLRDIEPGALAGFRNVKSLLLGGNALREVPAAALRGLPNLKTLSLDGNPLGALVGSPFASLRKLTRLELGGCGLREVGPEAFAGLDNVNFLSLRDNELTTLSLATFLPLEALLQLDVHRNPLRCDCSLRPLVDWAKRRRVGFGASPTCAEPPRARAADWDRMTLLDFACAPTVRMAALSASDVAVRLRCSVSADPRATVLWYRNGVVVTDLFLNYTISRDSYSTSSSSSSSSSSRSNGDVGDRHSVLTVYGTPSDVYGEYVCYAENPGGAANASLVHRHDDEPRGEVATVDADGAVEELLQLPPSGQNAHEKTTTVAPCGGGLRRTLSVPGGATGKRYGVYLSDISNRGSARPNHVTGGGCSNESAHSPRTPPPRRLNNYDANRIYDASGGYGSPATAPPLGKTRVKYCLETDL</sequence>
<name>A0ABM1F555_PRICU</name>
<organism evidence="7 8">
    <name type="scientific">Priapulus caudatus</name>
    <name type="common">Priapulid worm</name>
    <dbReference type="NCBI Taxonomy" id="37621"/>
    <lineage>
        <taxon>Eukaryota</taxon>
        <taxon>Metazoa</taxon>
        <taxon>Ecdysozoa</taxon>
        <taxon>Scalidophora</taxon>
        <taxon>Priapulida</taxon>
        <taxon>Priapulimorpha</taxon>
        <taxon>Priapulimorphida</taxon>
        <taxon>Priapulidae</taxon>
        <taxon>Priapulus</taxon>
    </lineage>
</organism>
<dbReference type="InterPro" id="IPR003598">
    <property type="entry name" value="Ig_sub2"/>
</dbReference>
<evidence type="ECO:0000256" key="5">
    <source>
        <dbReference type="SAM" id="MobiDB-lite"/>
    </source>
</evidence>
<reference evidence="8" key="1">
    <citation type="submission" date="2025-08" db="UniProtKB">
        <authorList>
            <consortium name="RefSeq"/>
        </authorList>
    </citation>
    <scope>IDENTIFICATION</scope>
</reference>
<gene>
    <name evidence="8" type="primary">LOC106819460</name>
</gene>
<evidence type="ECO:0000256" key="3">
    <source>
        <dbReference type="ARBA" id="ARBA00022737"/>
    </source>
</evidence>
<dbReference type="Gene3D" id="2.60.40.10">
    <property type="entry name" value="Immunoglobulins"/>
    <property type="match status" value="1"/>
</dbReference>
<evidence type="ECO:0000256" key="4">
    <source>
        <dbReference type="ARBA" id="ARBA00023157"/>
    </source>
</evidence>
<feature type="region of interest" description="Disordered" evidence="5">
    <location>
        <begin position="469"/>
        <end position="499"/>
    </location>
</feature>
<dbReference type="InterPro" id="IPR036179">
    <property type="entry name" value="Ig-like_dom_sf"/>
</dbReference>
<dbReference type="SUPFAM" id="SSF48726">
    <property type="entry name" value="Immunoglobulin"/>
    <property type="match status" value="1"/>
</dbReference>
<feature type="region of interest" description="Disordered" evidence="5">
    <location>
        <begin position="338"/>
        <end position="363"/>
    </location>
</feature>
<dbReference type="Pfam" id="PF13855">
    <property type="entry name" value="LRR_8"/>
    <property type="match status" value="2"/>
</dbReference>
<dbReference type="InterPro" id="IPR007110">
    <property type="entry name" value="Ig-like_dom"/>
</dbReference>
<keyword evidence="3" id="KW-0677">Repeat</keyword>
<keyword evidence="1" id="KW-0433">Leucine-rich repeat</keyword>
<keyword evidence="7" id="KW-1185">Reference proteome</keyword>
<feature type="domain" description="Ig-like" evidence="6">
    <location>
        <begin position="289"/>
        <end position="394"/>
    </location>
</feature>
<dbReference type="SMART" id="SM00408">
    <property type="entry name" value="IGc2"/>
    <property type="match status" value="1"/>
</dbReference>
<dbReference type="InterPro" id="IPR001611">
    <property type="entry name" value="Leu-rich_rpt"/>
</dbReference>
<dbReference type="InterPro" id="IPR013151">
    <property type="entry name" value="Immunoglobulin_dom"/>
</dbReference>
<dbReference type="InterPro" id="IPR032675">
    <property type="entry name" value="LRR_dom_sf"/>
</dbReference>
<feature type="compositionally biased region" description="Low complexity" evidence="5">
    <location>
        <begin position="338"/>
        <end position="354"/>
    </location>
</feature>
<dbReference type="Proteomes" id="UP000695022">
    <property type="component" value="Unplaced"/>
</dbReference>
<dbReference type="InterPro" id="IPR050541">
    <property type="entry name" value="LRR_TM_domain-containing"/>
</dbReference>
<dbReference type="PROSITE" id="PS50835">
    <property type="entry name" value="IG_LIKE"/>
    <property type="match status" value="1"/>
</dbReference>
<dbReference type="CDD" id="cd00096">
    <property type="entry name" value="Ig"/>
    <property type="match status" value="1"/>
</dbReference>
<dbReference type="SMART" id="SM00369">
    <property type="entry name" value="LRR_TYP"/>
    <property type="match status" value="5"/>
</dbReference>
<dbReference type="PANTHER" id="PTHR24369">
    <property type="entry name" value="ANTIGEN BSP, PUTATIVE-RELATED"/>
    <property type="match status" value="1"/>
</dbReference>
<accession>A0ABM1F555</accession>
<dbReference type="GeneID" id="106819460"/>
<dbReference type="InterPro" id="IPR000483">
    <property type="entry name" value="Cys-rich_flank_reg_C"/>
</dbReference>